<dbReference type="AlphaFoldDB" id="A0A8J3AY17"/>
<feature type="domain" description="N-acetyltransferase" evidence="1">
    <location>
        <begin position="3"/>
        <end position="154"/>
    </location>
</feature>
<evidence type="ECO:0000313" key="2">
    <source>
        <dbReference type="EMBL" id="GGI55280.1"/>
    </source>
</evidence>
<name>A0A8J3AY17_9BURK</name>
<dbReference type="Gene3D" id="3.40.630.30">
    <property type="match status" value="1"/>
</dbReference>
<reference evidence="2" key="1">
    <citation type="journal article" date="2014" name="Int. J. Syst. Evol. Microbiol.">
        <title>Complete genome sequence of Corynebacterium casei LMG S-19264T (=DSM 44701T), isolated from a smear-ripened cheese.</title>
        <authorList>
            <consortium name="US DOE Joint Genome Institute (JGI-PGF)"/>
            <person name="Walter F."/>
            <person name="Albersmeier A."/>
            <person name="Kalinowski J."/>
            <person name="Ruckert C."/>
        </authorList>
    </citation>
    <scope>NUCLEOTIDE SEQUENCE</scope>
    <source>
        <strain evidence="2">CCM 7664</strain>
    </source>
</reference>
<protein>
    <recommendedName>
        <fullName evidence="1">N-acetyltransferase domain-containing protein</fullName>
    </recommendedName>
</protein>
<proteinExistence type="predicted"/>
<comment type="caution">
    <text evidence="2">The sequence shown here is derived from an EMBL/GenBank/DDBJ whole genome shotgun (WGS) entry which is preliminary data.</text>
</comment>
<dbReference type="PANTHER" id="PTHR43792">
    <property type="entry name" value="GNAT FAMILY, PUTATIVE (AFU_ORTHOLOGUE AFUA_3G00765)-RELATED-RELATED"/>
    <property type="match status" value="1"/>
</dbReference>
<dbReference type="GO" id="GO:0016747">
    <property type="term" value="F:acyltransferase activity, transferring groups other than amino-acyl groups"/>
    <property type="evidence" value="ECO:0007669"/>
    <property type="project" value="InterPro"/>
</dbReference>
<dbReference type="PROSITE" id="PS51186">
    <property type="entry name" value="GNAT"/>
    <property type="match status" value="1"/>
</dbReference>
<dbReference type="PANTHER" id="PTHR43792:SF13">
    <property type="entry name" value="ACETYLTRANSFERASE"/>
    <property type="match status" value="1"/>
</dbReference>
<evidence type="ECO:0000259" key="1">
    <source>
        <dbReference type="PROSITE" id="PS51186"/>
    </source>
</evidence>
<dbReference type="EMBL" id="BMDP01000003">
    <property type="protein sequence ID" value="GGI55280.1"/>
    <property type="molecule type" value="Genomic_DNA"/>
</dbReference>
<sequence>MHVHLIAIDRQGKPQEVAGRLDVVTKQVCKATAELYRSAGFVEPWIGYLATHDRQLVGACAFKSPPGKGEDGVERVEIGYLTFPNFENRGIATEMVRELLHIVQSTNANLTVIAQTANEENASNAILRKFGFQFIGERIEEDGVVWLWECKPAA</sequence>
<dbReference type="SUPFAM" id="SSF55729">
    <property type="entry name" value="Acyl-CoA N-acyltransferases (Nat)"/>
    <property type="match status" value="1"/>
</dbReference>
<organism evidence="2 3">
    <name type="scientific">Oxalicibacterium solurbis</name>
    <dbReference type="NCBI Taxonomy" id="69280"/>
    <lineage>
        <taxon>Bacteria</taxon>
        <taxon>Pseudomonadati</taxon>
        <taxon>Pseudomonadota</taxon>
        <taxon>Betaproteobacteria</taxon>
        <taxon>Burkholderiales</taxon>
        <taxon>Oxalobacteraceae</taxon>
        <taxon>Oxalicibacterium</taxon>
    </lineage>
</organism>
<dbReference type="RefSeq" id="WP_188422153.1">
    <property type="nucleotide sequence ID" value="NZ_BMDP01000003.1"/>
</dbReference>
<accession>A0A8J3AY17</accession>
<evidence type="ECO:0000313" key="3">
    <source>
        <dbReference type="Proteomes" id="UP000627205"/>
    </source>
</evidence>
<dbReference type="InterPro" id="IPR000182">
    <property type="entry name" value="GNAT_dom"/>
</dbReference>
<dbReference type="InterPro" id="IPR051531">
    <property type="entry name" value="N-acetyltransferase"/>
</dbReference>
<gene>
    <name evidence="2" type="ORF">GCM10011430_24540</name>
</gene>
<reference evidence="2" key="2">
    <citation type="submission" date="2020-09" db="EMBL/GenBank/DDBJ databases">
        <authorList>
            <person name="Sun Q."/>
            <person name="Sedlacek I."/>
        </authorList>
    </citation>
    <scope>NUCLEOTIDE SEQUENCE</scope>
    <source>
        <strain evidence="2">CCM 7664</strain>
    </source>
</reference>
<dbReference type="Pfam" id="PF13302">
    <property type="entry name" value="Acetyltransf_3"/>
    <property type="match status" value="1"/>
</dbReference>
<keyword evidence="3" id="KW-1185">Reference proteome</keyword>
<dbReference type="CDD" id="cd04301">
    <property type="entry name" value="NAT_SF"/>
    <property type="match status" value="1"/>
</dbReference>
<dbReference type="InterPro" id="IPR016181">
    <property type="entry name" value="Acyl_CoA_acyltransferase"/>
</dbReference>
<dbReference type="Proteomes" id="UP000627205">
    <property type="component" value="Unassembled WGS sequence"/>
</dbReference>